<keyword evidence="1" id="KW-0812">Transmembrane</keyword>
<evidence type="ECO:0000313" key="2">
    <source>
        <dbReference type="EMBL" id="TKR62762.1"/>
    </source>
</evidence>
<protein>
    <submittedName>
        <fullName evidence="2">Uncharacterized protein</fullName>
    </submittedName>
</protein>
<feature type="transmembrane region" description="Helical" evidence="1">
    <location>
        <begin position="29"/>
        <end position="49"/>
    </location>
</feature>
<organism evidence="2 3">
    <name type="scientific">Steinernema carpocapsae</name>
    <name type="common">Entomopathogenic nematode</name>
    <dbReference type="NCBI Taxonomy" id="34508"/>
    <lineage>
        <taxon>Eukaryota</taxon>
        <taxon>Metazoa</taxon>
        <taxon>Ecdysozoa</taxon>
        <taxon>Nematoda</taxon>
        <taxon>Chromadorea</taxon>
        <taxon>Rhabditida</taxon>
        <taxon>Tylenchina</taxon>
        <taxon>Panagrolaimomorpha</taxon>
        <taxon>Strongyloidoidea</taxon>
        <taxon>Steinernematidae</taxon>
        <taxon>Steinernema</taxon>
    </lineage>
</organism>
<accession>A0A4U5M279</accession>
<dbReference type="AlphaFoldDB" id="A0A4U5M279"/>
<feature type="transmembrane region" description="Helical" evidence="1">
    <location>
        <begin position="69"/>
        <end position="88"/>
    </location>
</feature>
<reference evidence="2 3" key="1">
    <citation type="journal article" date="2015" name="Genome Biol.">
        <title>Comparative genomics of Steinernema reveals deeply conserved gene regulatory networks.</title>
        <authorList>
            <person name="Dillman A.R."/>
            <person name="Macchietto M."/>
            <person name="Porter C.F."/>
            <person name="Rogers A."/>
            <person name="Williams B."/>
            <person name="Antoshechkin I."/>
            <person name="Lee M.M."/>
            <person name="Goodwin Z."/>
            <person name="Lu X."/>
            <person name="Lewis E.E."/>
            <person name="Goodrich-Blair H."/>
            <person name="Stock S.P."/>
            <person name="Adams B.J."/>
            <person name="Sternberg P.W."/>
            <person name="Mortazavi A."/>
        </authorList>
    </citation>
    <scope>NUCLEOTIDE SEQUENCE [LARGE SCALE GENOMIC DNA]</scope>
    <source>
        <strain evidence="2 3">ALL</strain>
    </source>
</reference>
<dbReference type="Proteomes" id="UP000298663">
    <property type="component" value="Unassembled WGS sequence"/>
</dbReference>
<evidence type="ECO:0000313" key="3">
    <source>
        <dbReference type="Proteomes" id="UP000298663"/>
    </source>
</evidence>
<keyword evidence="3" id="KW-1185">Reference proteome</keyword>
<name>A0A4U5M279_STECR</name>
<dbReference type="SUPFAM" id="SSF81321">
    <property type="entry name" value="Family A G protein-coupled receptor-like"/>
    <property type="match status" value="1"/>
</dbReference>
<evidence type="ECO:0000256" key="1">
    <source>
        <dbReference type="SAM" id="Phobius"/>
    </source>
</evidence>
<dbReference type="EMBL" id="AZBU02000010">
    <property type="protein sequence ID" value="TKR62762.1"/>
    <property type="molecule type" value="Genomic_DNA"/>
</dbReference>
<gene>
    <name evidence="2" type="ORF">L596_026680</name>
</gene>
<keyword evidence="1" id="KW-0472">Membrane</keyword>
<dbReference type="Pfam" id="PF10321">
    <property type="entry name" value="7TM_GPCR_Srt"/>
    <property type="match status" value="1"/>
</dbReference>
<comment type="caution">
    <text evidence="2">The sequence shown here is derived from an EMBL/GenBank/DDBJ whole genome shotgun (WGS) entry which is preliminary data.</text>
</comment>
<dbReference type="InterPro" id="IPR019425">
    <property type="entry name" value="7TM_GPCR_serpentine_rcpt_Srt"/>
</dbReference>
<sequence>MAGMYADPVTMSPKYNYTYSYTFYIQQTVLVYTLVFSLLTVVLYVGLVVHLVRQRKGITHSSASYKEKWIFAQAIIRFLADVTLNSTFHLGPTLTVLPQWMMISIMIGYIIDHLVVPPLLYVTLNRQLRKEIFLLNKTPPAVFNSGMIRKPNLSLE</sequence>
<proteinExistence type="predicted"/>
<keyword evidence="1" id="KW-1133">Transmembrane helix</keyword>
<feature type="transmembrane region" description="Helical" evidence="1">
    <location>
        <begin position="100"/>
        <end position="124"/>
    </location>
</feature>
<reference evidence="2 3" key="2">
    <citation type="journal article" date="2019" name="G3 (Bethesda)">
        <title>Hybrid Assembly of the Genome of the Entomopathogenic Nematode Steinernema carpocapsae Identifies the X-Chromosome.</title>
        <authorList>
            <person name="Serra L."/>
            <person name="Macchietto M."/>
            <person name="Macias-Munoz A."/>
            <person name="McGill C.J."/>
            <person name="Rodriguez I.M."/>
            <person name="Rodriguez B."/>
            <person name="Murad R."/>
            <person name="Mortazavi A."/>
        </authorList>
    </citation>
    <scope>NUCLEOTIDE SEQUENCE [LARGE SCALE GENOMIC DNA]</scope>
    <source>
        <strain evidence="2 3">ALL</strain>
    </source>
</reference>